<evidence type="ECO:0000256" key="1">
    <source>
        <dbReference type="SAM" id="MobiDB-lite"/>
    </source>
</evidence>
<feature type="region of interest" description="Disordered" evidence="1">
    <location>
        <begin position="183"/>
        <end position="273"/>
    </location>
</feature>
<protein>
    <recommendedName>
        <fullName evidence="5">MYXO-CTERM domain-containing protein</fullName>
    </recommendedName>
</protein>
<dbReference type="Proteomes" id="UP001151081">
    <property type="component" value="Unassembled WGS sequence"/>
</dbReference>
<evidence type="ECO:0000256" key="2">
    <source>
        <dbReference type="SAM" id="SignalP"/>
    </source>
</evidence>
<sequence length="300" mass="31348">MHRPLAMALALGFSVASWTTAAIADVVHDMPITCPRGTEKHLSHNGPYCIPPMRADCPAGYVPKVRHSTSYCEAPPPTPCPKGLHWESDGPNEASCQLNYSCEKVGETCDNGQCERLSFCIERRPTHRHIIQVAHGTCRTQADCAGTPGTTCEKRLTCTDSASRKHEAARIEAAKNVPASAVPAPYVASPMGGDPPRYRLLKDGQNLPALPDVPEPPDDTPQTPPAPEAPEDAGAAPTPADPGPGDTKPVDVPQASPKPPSSGGCAGCEVGGSEDDMVGWAALMCLLGVGIALRRKGGGG</sequence>
<evidence type="ECO:0008006" key="5">
    <source>
        <dbReference type="Google" id="ProtNLM"/>
    </source>
</evidence>
<name>A0A9X3X5N5_9BACT</name>
<keyword evidence="4" id="KW-1185">Reference proteome</keyword>
<dbReference type="EMBL" id="JAGTJJ010000019">
    <property type="protein sequence ID" value="MDC3984194.1"/>
    <property type="molecule type" value="Genomic_DNA"/>
</dbReference>
<organism evidence="3 4">
    <name type="scientific">Polyangium jinanense</name>
    <dbReference type="NCBI Taxonomy" id="2829994"/>
    <lineage>
        <taxon>Bacteria</taxon>
        <taxon>Pseudomonadati</taxon>
        <taxon>Myxococcota</taxon>
        <taxon>Polyangia</taxon>
        <taxon>Polyangiales</taxon>
        <taxon>Polyangiaceae</taxon>
        <taxon>Polyangium</taxon>
    </lineage>
</organism>
<dbReference type="RefSeq" id="WP_272419237.1">
    <property type="nucleotide sequence ID" value="NZ_JAGTJJ010000019.1"/>
</dbReference>
<feature type="signal peptide" evidence="2">
    <location>
        <begin position="1"/>
        <end position="24"/>
    </location>
</feature>
<gene>
    <name evidence="3" type="ORF">KEG57_27040</name>
</gene>
<proteinExistence type="predicted"/>
<feature type="chain" id="PRO_5040869287" description="MYXO-CTERM domain-containing protein" evidence="2">
    <location>
        <begin position="25"/>
        <end position="300"/>
    </location>
</feature>
<accession>A0A9X3X5N5</accession>
<reference evidence="3 4" key="1">
    <citation type="submission" date="2021-04" db="EMBL/GenBank/DDBJ databases">
        <title>Genome analysis of Polyangium sp.</title>
        <authorList>
            <person name="Li Y."/>
            <person name="Wang J."/>
        </authorList>
    </citation>
    <scope>NUCLEOTIDE SEQUENCE [LARGE SCALE GENOMIC DNA]</scope>
    <source>
        <strain evidence="3 4">SDU14</strain>
    </source>
</reference>
<keyword evidence="2" id="KW-0732">Signal</keyword>
<evidence type="ECO:0000313" key="4">
    <source>
        <dbReference type="Proteomes" id="UP001151081"/>
    </source>
</evidence>
<evidence type="ECO:0000313" key="3">
    <source>
        <dbReference type="EMBL" id="MDC3984194.1"/>
    </source>
</evidence>
<dbReference type="AlphaFoldDB" id="A0A9X3X5N5"/>
<feature type="compositionally biased region" description="Low complexity" evidence="1">
    <location>
        <begin position="232"/>
        <end position="246"/>
    </location>
</feature>
<comment type="caution">
    <text evidence="3">The sequence shown here is derived from an EMBL/GenBank/DDBJ whole genome shotgun (WGS) entry which is preliminary data.</text>
</comment>